<gene>
    <name evidence="2" type="ORF">ACFPIB_13370</name>
</gene>
<dbReference type="Proteomes" id="UP001596161">
    <property type="component" value="Unassembled WGS sequence"/>
</dbReference>
<evidence type="ECO:0000313" key="2">
    <source>
        <dbReference type="EMBL" id="MFC5271607.1"/>
    </source>
</evidence>
<evidence type="ECO:0000313" key="3">
    <source>
        <dbReference type="Proteomes" id="UP001596161"/>
    </source>
</evidence>
<evidence type="ECO:0008006" key="4">
    <source>
        <dbReference type="Google" id="ProtNLM"/>
    </source>
</evidence>
<name>A0ABW0EB53_9BACT</name>
<accession>A0ABW0EB53</accession>
<proteinExistence type="predicted"/>
<dbReference type="RefSeq" id="WP_378017969.1">
    <property type="nucleotide sequence ID" value="NZ_JBHSKT010000008.1"/>
</dbReference>
<feature type="chain" id="PRO_5046910758" description="LTXXQ motif family protein" evidence="1">
    <location>
        <begin position="23"/>
        <end position="148"/>
    </location>
</feature>
<sequence length="148" mass="17593">MKTLRTYTLLFALICIAFSAHAQNSHGKRTEKIEAARTAFLTDKMNLSQEQSQNFWPIYNEYEAKRKELRHKSRPFKGKNLETLNDAQIKEQMNLMFDTRQKELNLDKEYAEKFQRVISVRQLAAMYKGEREFMKVLLQKLNDDKPKN</sequence>
<comment type="caution">
    <text evidence="2">The sequence shown here is derived from an EMBL/GenBank/DDBJ whole genome shotgun (WGS) entry which is preliminary data.</text>
</comment>
<feature type="signal peptide" evidence="1">
    <location>
        <begin position="1"/>
        <end position="22"/>
    </location>
</feature>
<reference evidence="3" key="1">
    <citation type="journal article" date="2019" name="Int. J. Syst. Evol. Microbiol.">
        <title>The Global Catalogue of Microorganisms (GCM) 10K type strain sequencing project: providing services to taxonomists for standard genome sequencing and annotation.</title>
        <authorList>
            <consortium name="The Broad Institute Genomics Platform"/>
            <consortium name="The Broad Institute Genome Sequencing Center for Infectious Disease"/>
            <person name="Wu L."/>
            <person name="Ma J."/>
        </authorList>
    </citation>
    <scope>NUCLEOTIDE SEQUENCE [LARGE SCALE GENOMIC DNA]</scope>
    <source>
        <strain evidence="3">KACC 12602</strain>
    </source>
</reference>
<dbReference type="EMBL" id="JBHSKT010000008">
    <property type="protein sequence ID" value="MFC5271607.1"/>
    <property type="molecule type" value="Genomic_DNA"/>
</dbReference>
<organism evidence="2 3">
    <name type="scientific">Adhaeribacter terreus</name>
    <dbReference type="NCBI Taxonomy" id="529703"/>
    <lineage>
        <taxon>Bacteria</taxon>
        <taxon>Pseudomonadati</taxon>
        <taxon>Bacteroidota</taxon>
        <taxon>Cytophagia</taxon>
        <taxon>Cytophagales</taxon>
        <taxon>Hymenobacteraceae</taxon>
        <taxon>Adhaeribacter</taxon>
    </lineage>
</organism>
<protein>
    <recommendedName>
        <fullName evidence="4">LTXXQ motif family protein</fullName>
    </recommendedName>
</protein>
<keyword evidence="3" id="KW-1185">Reference proteome</keyword>
<evidence type="ECO:0000256" key="1">
    <source>
        <dbReference type="SAM" id="SignalP"/>
    </source>
</evidence>
<keyword evidence="1" id="KW-0732">Signal</keyword>